<keyword evidence="2" id="KW-1133">Transmembrane helix</keyword>
<keyword evidence="4" id="KW-1185">Reference proteome</keyword>
<reference evidence="3" key="2">
    <citation type="submission" date="2020-09" db="EMBL/GenBank/DDBJ databases">
        <authorList>
            <person name="Sun Q."/>
            <person name="Zhou Y."/>
        </authorList>
    </citation>
    <scope>NUCLEOTIDE SEQUENCE</scope>
    <source>
        <strain evidence="3">CGMCC 1.15330</strain>
    </source>
</reference>
<reference evidence="3" key="1">
    <citation type="journal article" date="2014" name="Int. J. Syst. Evol. Microbiol.">
        <title>Complete genome sequence of Corynebacterium casei LMG S-19264T (=DSM 44701T), isolated from a smear-ripened cheese.</title>
        <authorList>
            <consortium name="US DOE Joint Genome Institute (JGI-PGF)"/>
            <person name="Walter F."/>
            <person name="Albersmeier A."/>
            <person name="Kalinowski J."/>
            <person name="Ruckert C."/>
        </authorList>
    </citation>
    <scope>NUCLEOTIDE SEQUENCE</scope>
    <source>
        <strain evidence="3">CGMCC 1.15330</strain>
    </source>
</reference>
<proteinExistence type="predicted"/>
<evidence type="ECO:0000256" key="2">
    <source>
        <dbReference type="SAM" id="Phobius"/>
    </source>
</evidence>
<organism evidence="3 4">
    <name type="scientific">Sphingomonas metalli</name>
    <dbReference type="NCBI Taxonomy" id="1779358"/>
    <lineage>
        <taxon>Bacteria</taxon>
        <taxon>Pseudomonadati</taxon>
        <taxon>Pseudomonadota</taxon>
        <taxon>Alphaproteobacteria</taxon>
        <taxon>Sphingomonadales</taxon>
        <taxon>Sphingomonadaceae</taxon>
        <taxon>Sphingomonas</taxon>
    </lineage>
</organism>
<keyword evidence="2" id="KW-0472">Membrane</keyword>
<gene>
    <name evidence="3" type="ORF">GCM10011380_29010</name>
</gene>
<evidence type="ECO:0000256" key="1">
    <source>
        <dbReference type="SAM" id="MobiDB-lite"/>
    </source>
</evidence>
<sequence>MNMNDLDELLGRLARAPAPPALEHMEERVLARLKSAPMARSGAGLGLVTAIAALIMGMAGGVPAAATGASSLAPLGPQQPLAPSSLLFGTP</sequence>
<keyword evidence="2" id="KW-0812">Transmembrane</keyword>
<comment type="caution">
    <text evidence="3">The sequence shown here is derived from an EMBL/GenBank/DDBJ whole genome shotgun (WGS) entry which is preliminary data.</text>
</comment>
<accession>A0A916WWE3</accession>
<feature type="region of interest" description="Disordered" evidence="1">
    <location>
        <begin position="68"/>
        <end position="91"/>
    </location>
</feature>
<feature type="transmembrane region" description="Helical" evidence="2">
    <location>
        <begin position="42"/>
        <end position="66"/>
    </location>
</feature>
<dbReference type="EMBL" id="BMIH01000004">
    <property type="protein sequence ID" value="GGB37815.1"/>
    <property type="molecule type" value="Genomic_DNA"/>
</dbReference>
<dbReference type="AlphaFoldDB" id="A0A916WWE3"/>
<protein>
    <submittedName>
        <fullName evidence="3">Uncharacterized protein</fullName>
    </submittedName>
</protein>
<feature type="compositionally biased region" description="Low complexity" evidence="1">
    <location>
        <begin position="70"/>
        <end position="91"/>
    </location>
</feature>
<evidence type="ECO:0000313" key="3">
    <source>
        <dbReference type="EMBL" id="GGB37815.1"/>
    </source>
</evidence>
<name>A0A916WWE3_9SPHN</name>
<evidence type="ECO:0000313" key="4">
    <source>
        <dbReference type="Proteomes" id="UP000623067"/>
    </source>
</evidence>
<dbReference type="Proteomes" id="UP000623067">
    <property type="component" value="Unassembled WGS sequence"/>
</dbReference>